<accession>A0A502HD39</accession>
<evidence type="ECO:0000313" key="2">
    <source>
        <dbReference type="EMBL" id="TPG72441.1"/>
    </source>
</evidence>
<proteinExistence type="predicted"/>
<dbReference type="AlphaFoldDB" id="A0A502HD39"/>
<dbReference type="Proteomes" id="UP000317646">
    <property type="component" value="Unassembled WGS sequence"/>
</dbReference>
<evidence type="ECO:0000313" key="3">
    <source>
        <dbReference type="Proteomes" id="UP000317646"/>
    </source>
</evidence>
<dbReference type="RefSeq" id="WP_161599449.1">
    <property type="nucleotide sequence ID" value="NZ_RCYZ01000001.1"/>
</dbReference>
<feature type="region of interest" description="Disordered" evidence="1">
    <location>
        <begin position="257"/>
        <end position="285"/>
    </location>
</feature>
<name>A0A502HD39_9BACT</name>
<comment type="caution">
    <text evidence="2">The sequence shown here is derived from an EMBL/GenBank/DDBJ whole genome shotgun (WGS) entry which is preliminary data.</text>
</comment>
<protein>
    <submittedName>
        <fullName evidence="2">Uncharacterized protein</fullName>
    </submittedName>
</protein>
<gene>
    <name evidence="2" type="ORF">EAH73_04230</name>
</gene>
<sequence>MPLSRQDTARAVHELFKSRRGGGFSWLAFGGAGVAASILPAQQTTSAGVWTPGVVVGSVLAALGTKKIVQFGWGREHRVLSDLAAKGYLPADVKRRLRGNFAPLHGTTSAPDPFLAAGIAYRAPAPALALPDTVAASPVSSVPAPAQLLADARQDTLDAVQGYFNAKRLGGQLPLLLALPGLRLMTGASNTNYSPSPYVQSQRSEPGTGQVAVGLALMAGGAAYMFIHNAPYTATKFAALRNEYLAGKPLPADIRDELKPKHLTQGRAYRERLDRRAARRAKRNS</sequence>
<dbReference type="OrthoDB" id="884784at2"/>
<organism evidence="2 3">
    <name type="scientific">Hymenobacter nivis</name>
    <dbReference type="NCBI Taxonomy" id="1850093"/>
    <lineage>
        <taxon>Bacteria</taxon>
        <taxon>Pseudomonadati</taxon>
        <taxon>Bacteroidota</taxon>
        <taxon>Cytophagia</taxon>
        <taxon>Cytophagales</taxon>
        <taxon>Hymenobacteraceae</taxon>
        <taxon>Hymenobacter</taxon>
    </lineage>
</organism>
<keyword evidence="3" id="KW-1185">Reference proteome</keyword>
<dbReference type="EMBL" id="RCYZ01000001">
    <property type="protein sequence ID" value="TPG72441.1"/>
    <property type="molecule type" value="Genomic_DNA"/>
</dbReference>
<evidence type="ECO:0000256" key="1">
    <source>
        <dbReference type="SAM" id="MobiDB-lite"/>
    </source>
</evidence>
<reference evidence="2 3" key="1">
    <citation type="journal article" date="2019" name="Environ. Microbiol.">
        <title>Species interactions and distinct microbial communities in high Arctic permafrost affected cryosols are associated with the CH4 and CO2 gas fluxes.</title>
        <authorList>
            <person name="Altshuler I."/>
            <person name="Hamel J."/>
            <person name="Turney S."/>
            <person name="Magnuson E."/>
            <person name="Levesque R."/>
            <person name="Greer C."/>
            <person name="Whyte L.G."/>
        </authorList>
    </citation>
    <scope>NUCLEOTIDE SEQUENCE [LARGE SCALE GENOMIC DNA]</scope>
    <source>
        <strain evidence="2 3">S9.2P</strain>
    </source>
</reference>